<dbReference type="PANTHER" id="PTHR46704:SF9">
    <property type="entry name" value="BHLH DOMAIN-CONTAINING PROTEIN"/>
    <property type="match status" value="1"/>
</dbReference>
<comment type="caution">
    <text evidence="1">The sequence shown here is derived from an EMBL/GenBank/DDBJ whole genome shotgun (WGS) entry which is preliminary data.</text>
</comment>
<dbReference type="AlphaFoldDB" id="A0AAN8JKM9"/>
<evidence type="ECO:0000313" key="2">
    <source>
        <dbReference type="Proteomes" id="UP001347796"/>
    </source>
</evidence>
<dbReference type="PANTHER" id="PTHR46704">
    <property type="entry name" value="CXC DOMAIN-CONTAINING PROTEIN-RELATED"/>
    <property type="match status" value="1"/>
</dbReference>
<dbReference type="Proteomes" id="UP001347796">
    <property type="component" value="Unassembled WGS sequence"/>
</dbReference>
<accession>A0AAN8JKM9</accession>
<keyword evidence="2" id="KW-1185">Reference proteome</keyword>
<reference evidence="1 2" key="1">
    <citation type="submission" date="2024-01" db="EMBL/GenBank/DDBJ databases">
        <title>The genome of the rayed Mediterranean limpet Patella caerulea (Linnaeus, 1758).</title>
        <authorList>
            <person name="Anh-Thu Weber A."/>
            <person name="Halstead-Nussloch G."/>
        </authorList>
    </citation>
    <scope>NUCLEOTIDE SEQUENCE [LARGE SCALE GENOMIC DNA]</scope>
    <source>
        <strain evidence="1">AATW-2023a</strain>
        <tissue evidence="1">Whole specimen</tissue>
    </source>
</reference>
<gene>
    <name evidence="1" type="ORF">SNE40_014141</name>
</gene>
<evidence type="ECO:0000313" key="1">
    <source>
        <dbReference type="EMBL" id="KAK6175748.1"/>
    </source>
</evidence>
<protein>
    <submittedName>
        <fullName evidence="1">Uncharacterized protein</fullName>
    </submittedName>
</protein>
<organism evidence="1 2">
    <name type="scientific">Patella caerulea</name>
    <name type="common">Rayed Mediterranean limpet</name>
    <dbReference type="NCBI Taxonomy" id="87958"/>
    <lineage>
        <taxon>Eukaryota</taxon>
        <taxon>Metazoa</taxon>
        <taxon>Spiralia</taxon>
        <taxon>Lophotrochozoa</taxon>
        <taxon>Mollusca</taxon>
        <taxon>Gastropoda</taxon>
        <taxon>Patellogastropoda</taxon>
        <taxon>Patelloidea</taxon>
        <taxon>Patellidae</taxon>
        <taxon>Patella</taxon>
    </lineage>
</organism>
<sequence length="305" mass="34469">MLMLPASHPDILTYFRDKKWTVQRQTNYGFSEIACDQTIEQICNRDAKTSGGITGFTLNRNAVRRRILSQSQRASINHQCEKLAGVTKDVKSRKDLDNSRKKRDEAIVRLTDCIKEMINPFNTNNGLDLVSISSGVVATDSVTKDLLEAYDIGDSALIKFIEERLTSNSKPFHEPIKQMKLKTFTNQDKLKMRTKSGKDVALQSDRKLFSRLLIISQHRKIDLKEVMKYSLGPLSYPLASLNGSLAKTNKSALLHLIEKQSQNHKEDAYPVDAALIIDGMALIQALPKQLPERLLARLLILSFQL</sequence>
<proteinExistence type="predicted"/>
<name>A0AAN8JKM9_PATCE</name>
<dbReference type="EMBL" id="JAZGQO010000010">
    <property type="protein sequence ID" value="KAK6175748.1"/>
    <property type="molecule type" value="Genomic_DNA"/>
</dbReference>